<dbReference type="AlphaFoldDB" id="A0A2P5WI61"/>
<sequence>MVREEVASPEVESTNKSKLKLSPEGRQNNEVEGVIETCLENERNDNGVQGMSAEEFNVETNSFCNVMSVPVGGKANVDLSNQGIEDLNNMGLALGLGHSIHNEREEEEGRGARKSKGKGVSKNNESIANLSLSDSDISNRRKVILREVKKTWEVGKMLGFSVQGDEKIVIEEIMRVEENR</sequence>
<proteinExistence type="predicted"/>
<reference evidence="2 3" key="1">
    <citation type="submission" date="2015-01" db="EMBL/GenBank/DDBJ databases">
        <title>Genome of allotetraploid Gossypium barbadense reveals genomic plasticity and fiber elongation in cotton evolution.</title>
        <authorList>
            <person name="Chen X."/>
            <person name="Liu X."/>
            <person name="Zhao B."/>
            <person name="Zheng H."/>
            <person name="Hu Y."/>
            <person name="Lu G."/>
            <person name="Yang C."/>
            <person name="Chen J."/>
            <person name="Shan C."/>
            <person name="Zhang L."/>
            <person name="Zhou Y."/>
            <person name="Wang L."/>
            <person name="Guo W."/>
            <person name="Bai Y."/>
            <person name="Ruan J."/>
            <person name="Shangguan X."/>
            <person name="Mao Y."/>
            <person name="Jiang J."/>
            <person name="Zhu Y."/>
            <person name="Lei J."/>
            <person name="Kang H."/>
            <person name="Chen S."/>
            <person name="He X."/>
            <person name="Wang R."/>
            <person name="Wang Y."/>
            <person name="Chen J."/>
            <person name="Wang L."/>
            <person name="Yu S."/>
            <person name="Wang B."/>
            <person name="Wei J."/>
            <person name="Song S."/>
            <person name="Lu X."/>
            <person name="Gao Z."/>
            <person name="Gu W."/>
            <person name="Deng X."/>
            <person name="Ma D."/>
            <person name="Wang S."/>
            <person name="Liang W."/>
            <person name="Fang L."/>
            <person name="Cai C."/>
            <person name="Zhu X."/>
            <person name="Zhou B."/>
            <person name="Zhang Y."/>
            <person name="Chen Z."/>
            <person name="Xu S."/>
            <person name="Zhu R."/>
            <person name="Wang S."/>
            <person name="Zhang T."/>
            <person name="Zhao G."/>
        </authorList>
    </citation>
    <scope>NUCLEOTIDE SEQUENCE [LARGE SCALE GENOMIC DNA]</scope>
    <source>
        <strain evidence="3">cv. Xinhai21</strain>
        <tissue evidence="2">Leaf</tissue>
    </source>
</reference>
<evidence type="ECO:0000313" key="2">
    <source>
        <dbReference type="EMBL" id="PPR90782.1"/>
    </source>
</evidence>
<dbReference type="Proteomes" id="UP000239757">
    <property type="component" value="Unassembled WGS sequence"/>
</dbReference>
<feature type="compositionally biased region" description="Basic and acidic residues" evidence="1">
    <location>
        <begin position="102"/>
        <end position="111"/>
    </location>
</feature>
<name>A0A2P5WI61_GOSBA</name>
<feature type="region of interest" description="Disordered" evidence="1">
    <location>
        <begin position="1"/>
        <end position="28"/>
    </location>
</feature>
<organism evidence="2 3">
    <name type="scientific">Gossypium barbadense</name>
    <name type="common">Sea Island cotton</name>
    <name type="synonym">Hibiscus barbadensis</name>
    <dbReference type="NCBI Taxonomy" id="3634"/>
    <lineage>
        <taxon>Eukaryota</taxon>
        <taxon>Viridiplantae</taxon>
        <taxon>Streptophyta</taxon>
        <taxon>Embryophyta</taxon>
        <taxon>Tracheophyta</taxon>
        <taxon>Spermatophyta</taxon>
        <taxon>Magnoliopsida</taxon>
        <taxon>eudicotyledons</taxon>
        <taxon>Gunneridae</taxon>
        <taxon>Pentapetalae</taxon>
        <taxon>rosids</taxon>
        <taxon>malvids</taxon>
        <taxon>Malvales</taxon>
        <taxon>Malvaceae</taxon>
        <taxon>Malvoideae</taxon>
        <taxon>Gossypium</taxon>
    </lineage>
</organism>
<accession>A0A2P5WI61</accession>
<feature type="region of interest" description="Disordered" evidence="1">
    <location>
        <begin position="102"/>
        <end position="125"/>
    </location>
</feature>
<dbReference type="OrthoDB" id="1001661at2759"/>
<protein>
    <submittedName>
        <fullName evidence="2">Uncharacterized protein</fullName>
    </submittedName>
</protein>
<dbReference type="EMBL" id="KZ667506">
    <property type="protein sequence ID" value="PPR90782.1"/>
    <property type="molecule type" value="Genomic_DNA"/>
</dbReference>
<evidence type="ECO:0000256" key="1">
    <source>
        <dbReference type="SAM" id="MobiDB-lite"/>
    </source>
</evidence>
<evidence type="ECO:0000313" key="3">
    <source>
        <dbReference type="Proteomes" id="UP000239757"/>
    </source>
</evidence>
<gene>
    <name evidence="2" type="ORF">GOBAR_AA29902</name>
</gene>